<keyword evidence="10" id="KW-1185">Reference proteome</keyword>
<dbReference type="InterPro" id="IPR001650">
    <property type="entry name" value="Helicase_C-like"/>
</dbReference>
<evidence type="ECO:0000259" key="7">
    <source>
        <dbReference type="PROSITE" id="PS51192"/>
    </source>
</evidence>
<dbReference type="PANTHER" id="PTHR24031">
    <property type="entry name" value="RNA HELICASE"/>
    <property type="match status" value="1"/>
</dbReference>
<comment type="function">
    <text evidence="5">RNA helicase.</text>
</comment>
<sequence length="614" mass="68717">MLQRISRLAISVRLARMQSTQPNSIEALTQLDASSEDQTQFIQMSNMSFEAIGASPRISANLLSGFSITHPTETQAALFPAVLSHRDLVLKDVTGSGKSFGLLAAILSKKAPLVLQTPSLDLGKKASTPGEEQELAQRAKRIRYVANIIMAPTPELALQYFEWAQVLLKGIHSSDLPKHVQVLVPQGHYKTQHDLLTSSPPNLIIGTPRRLQDVIMNEPIVDISRLQTIILDEADVLARIPTRFESNKKKLNRVNHPLYSEVLMEYILQNRRPESIGGTLKTQKSDTDKPNDNFNFNRFNKKVTSLPASLNRTKEAHAVLRRRKETNPNQIVDPAAGRRLQVVLCSATMNNHSRKELERMRGWIVDPVIMDVNGTHSSPSSIDHVCVIVTHEGRKWRNIQSKEEQIKEHEAFKTSLQEKGKDTSRLGPVWTYKSLFPALEDDDPIVMGLVAHFCQVENVKRGILFLNSNISCAKVVDQLRTLGVKAARITEDIDFRAASSGTMTEADLKAQQEKGLKTEAFKSKVFFQNDQELMVTSEHNARGLDLPDVSHVFLVGPPSSPASYLHMSGRVGRFGKPGKAISILGGERYEVKAAEMYELFKIKPKEYDLVMERK</sequence>
<dbReference type="SMART" id="SM00487">
    <property type="entry name" value="DEXDc"/>
    <property type="match status" value="1"/>
</dbReference>
<evidence type="ECO:0000313" key="9">
    <source>
        <dbReference type="EMBL" id="TPX78264.1"/>
    </source>
</evidence>
<evidence type="ECO:0000256" key="4">
    <source>
        <dbReference type="ARBA" id="ARBA00022884"/>
    </source>
</evidence>
<dbReference type="GO" id="GO:0003724">
    <property type="term" value="F:RNA helicase activity"/>
    <property type="evidence" value="ECO:0007669"/>
    <property type="project" value="UniProtKB-EC"/>
</dbReference>
<evidence type="ECO:0000256" key="1">
    <source>
        <dbReference type="ARBA" id="ARBA00022741"/>
    </source>
</evidence>
<keyword evidence="4 5" id="KW-0694">RNA-binding</keyword>
<reference evidence="9 10" key="1">
    <citation type="journal article" date="2019" name="Sci. Rep.">
        <title>Comparative genomics of chytrid fungi reveal insights into the obligate biotrophic and pathogenic lifestyle of Synchytrium endobioticum.</title>
        <authorList>
            <person name="van de Vossenberg B.T.L.H."/>
            <person name="Warris S."/>
            <person name="Nguyen H.D.T."/>
            <person name="van Gent-Pelzer M.P.E."/>
            <person name="Joly D.L."/>
            <person name="van de Geest H.C."/>
            <person name="Bonants P.J.M."/>
            <person name="Smith D.S."/>
            <person name="Levesque C.A."/>
            <person name="van der Lee T.A.J."/>
        </authorList>
    </citation>
    <scope>NUCLEOTIDE SEQUENCE [LARGE SCALE GENOMIC DNA]</scope>
    <source>
        <strain evidence="9 10">CBS 675.73</strain>
    </source>
</reference>
<dbReference type="STRING" id="246404.A0A507FPQ3"/>
<feature type="domain" description="Helicase ATP-binding" evidence="7">
    <location>
        <begin position="79"/>
        <end position="367"/>
    </location>
</feature>
<dbReference type="SMART" id="SM00490">
    <property type="entry name" value="HELICc"/>
    <property type="match status" value="1"/>
</dbReference>
<accession>A0A507FPQ3</accession>
<evidence type="ECO:0000256" key="3">
    <source>
        <dbReference type="ARBA" id="ARBA00022840"/>
    </source>
</evidence>
<dbReference type="GO" id="GO:0005524">
    <property type="term" value="F:ATP binding"/>
    <property type="evidence" value="ECO:0007669"/>
    <property type="project" value="UniProtKB-UniRule"/>
</dbReference>
<protein>
    <recommendedName>
        <fullName evidence="5">ATP-dependent RNA helicase</fullName>
        <ecNumber evidence="5">3.6.4.13</ecNumber>
    </recommendedName>
</protein>
<comment type="domain">
    <text evidence="5">The Q motif is unique to and characteristic of the DEAD box family of RNA helicases and controls ATP binding and hydrolysis.</text>
</comment>
<organism evidence="9 10">
    <name type="scientific">Chytriomyces confervae</name>
    <dbReference type="NCBI Taxonomy" id="246404"/>
    <lineage>
        <taxon>Eukaryota</taxon>
        <taxon>Fungi</taxon>
        <taxon>Fungi incertae sedis</taxon>
        <taxon>Chytridiomycota</taxon>
        <taxon>Chytridiomycota incertae sedis</taxon>
        <taxon>Chytridiomycetes</taxon>
        <taxon>Chytridiales</taxon>
        <taxon>Chytriomycetaceae</taxon>
        <taxon>Chytriomyces</taxon>
    </lineage>
</organism>
<proteinExistence type="inferred from homology"/>
<evidence type="ECO:0000256" key="5">
    <source>
        <dbReference type="RuleBase" id="RU365068"/>
    </source>
</evidence>
<keyword evidence="1 5" id="KW-0547">Nucleotide-binding</keyword>
<feature type="domain" description="Helicase C-terminal" evidence="8">
    <location>
        <begin position="448"/>
        <end position="614"/>
    </location>
</feature>
<evidence type="ECO:0000313" key="10">
    <source>
        <dbReference type="Proteomes" id="UP000320333"/>
    </source>
</evidence>
<dbReference type="GO" id="GO:0016787">
    <property type="term" value="F:hydrolase activity"/>
    <property type="evidence" value="ECO:0007669"/>
    <property type="project" value="UniProtKB-KW"/>
</dbReference>
<dbReference type="PROSITE" id="PS51192">
    <property type="entry name" value="HELICASE_ATP_BIND_1"/>
    <property type="match status" value="1"/>
</dbReference>
<dbReference type="InterPro" id="IPR027417">
    <property type="entry name" value="P-loop_NTPase"/>
</dbReference>
<keyword evidence="3 5" id="KW-0067">ATP-binding</keyword>
<name>A0A507FPQ3_9FUNG</name>
<dbReference type="PROSITE" id="PS51194">
    <property type="entry name" value="HELICASE_CTER"/>
    <property type="match status" value="1"/>
</dbReference>
<dbReference type="SUPFAM" id="SSF52540">
    <property type="entry name" value="P-loop containing nucleoside triphosphate hydrolases"/>
    <property type="match status" value="1"/>
</dbReference>
<dbReference type="Proteomes" id="UP000320333">
    <property type="component" value="Unassembled WGS sequence"/>
</dbReference>
<evidence type="ECO:0000256" key="2">
    <source>
        <dbReference type="ARBA" id="ARBA00022801"/>
    </source>
</evidence>
<dbReference type="AlphaFoldDB" id="A0A507FPQ3"/>
<dbReference type="Gene3D" id="3.40.50.300">
    <property type="entry name" value="P-loop containing nucleotide triphosphate hydrolases"/>
    <property type="match status" value="2"/>
</dbReference>
<dbReference type="InterPro" id="IPR011545">
    <property type="entry name" value="DEAD/DEAH_box_helicase_dom"/>
</dbReference>
<feature type="region of interest" description="Disordered" evidence="6">
    <location>
        <begin position="276"/>
        <end position="295"/>
    </location>
</feature>
<dbReference type="GO" id="GO:0003723">
    <property type="term" value="F:RNA binding"/>
    <property type="evidence" value="ECO:0007669"/>
    <property type="project" value="UniProtKB-UniRule"/>
</dbReference>
<keyword evidence="2 5" id="KW-0378">Hydrolase</keyword>
<comment type="similarity">
    <text evidence="5">Belongs to the DEAD box helicase family.</text>
</comment>
<comment type="catalytic activity">
    <reaction evidence="5">
        <text>ATP + H2O = ADP + phosphate + H(+)</text>
        <dbReference type="Rhea" id="RHEA:13065"/>
        <dbReference type="ChEBI" id="CHEBI:15377"/>
        <dbReference type="ChEBI" id="CHEBI:15378"/>
        <dbReference type="ChEBI" id="CHEBI:30616"/>
        <dbReference type="ChEBI" id="CHEBI:43474"/>
        <dbReference type="ChEBI" id="CHEBI:456216"/>
        <dbReference type="EC" id="3.6.4.13"/>
    </reaction>
</comment>
<evidence type="ECO:0000259" key="8">
    <source>
        <dbReference type="PROSITE" id="PS51194"/>
    </source>
</evidence>
<comment type="caution">
    <text evidence="9">The sequence shown here is derived from an EMBL/GenBank/DDBJ whole genome shotgun (WGS) entry which is preliminary data.</text>
</comment>
<gene>
    <name evidence="9" type="ORF">CcCBS67573_g00443</name>
</gene>
<dbReference type="Pfam" id="PF00271">
    <property type="entry name" value="Helicase_C"/>
    <property type="match status" value="1"/>
</dbReference>
<dbReference type="EC" id="3.6.4.13" evidence="5"/>
<dbReference type="InterPro" id="IPR014001">
    <property type="entry name" value="Helicase_ATP-bd"/>
</dbReference>
<evidence type="ECO:0000256" key="6">
    <source>
        <dbReference type="SAM" id="MobiDB-lite"/>
    </source>
</evidence>
<dbReference type="Pfam" id="PF00270">
    <property type="entry name" value="DEAD"/>
    <property type="match status" value="1"/>
</dbReference>
<keyword evidence="5" id="KW-0347">Helicase</keyword>
<dbReference type="EMBL" id="QEAP01000006">
    <property type="protein sequence ID" value="TPX78264.1"/>
    <property type="molecule type" value="Genomic_DNA"/>
</dbReference>
<dbReference type="OrthoDB" id="10256233at2759"/>